<evidence type="ECO:0000256" key="2">
    <source>
        <dbReference type="ARBA" id="ARBA00001947"/>
    </source>
</evidence>
<evidence type="ECO:0000256" key="7">
    <source>
        <dbReference type="ARBA" id="ARBA00022842"/>
    </source>
</evidence>
<dbReference type="Pfam" id="PF09296">
    <property type="entry name" value="NUDIX-like"/>
    <property type="match status" value="1"/>
</dbReference>
<keyword evidence="6" id="KW-0378">Hydrolase</keyword>
<dbReference type="InterPro" id="IPR015375">
    <property type="entry name" value="NADH_PPase-like_N"/>
</dbReference>
<evidence type="ECO:0000256" key="1">
    <source>
        <dbReference type="ARBA" id="ARBA00001946"/>
    </source>
</evidence>
<dbReference type="Gene3D" id="3.90.79.20">
    <property type="match status" value="1"/>
</dbReference>
<dbReference type="GO" id="GO:0046872">
    <property type="term" value="F:metal ion binding"/>
    <property type="evidence" value="ECO:0007669"/>
    <property type="project" value="UniProtKB-KW"/>
</dbReference>
<feature type="domain" description="Nudix hydrolase" evidence="10">
    <location>
        <begin position="223"/>
        <end position="352"/>
    </location>
</feature>
<protein>
    <recommendedName>
        <fullName evidence="4">NAD(+) diphosphatase</fullName>
        <ecNumber evidence="4">3.6.1.22</ecNumber>
    </recommendedName>
</protein>
<keyword evidence="7" id="KW-0460">Magnesium</keyword>
<dbReference type="InParanoid" id="A0A2K1R2X4"/>
<dbReference type="InterPro" id="IPR049734">
    <property type="entry name" value="NudC-like_C"/>
</dbReference>
<proteinExistence type="inferred from homology"/>
<dbReference type="AlphaFoldDB" id="A0A2K1R2X4"/>
<dbReference type="Gene3D" id="3.90.79.10">
    <property type="entry name" value="Nucleoside Triphosphate Pyrophosphohydrolase"/>
    <property type="match status" value="1"/>
</dbReference>
<comment type="cofactor">
    <cofactor evidence="1">
        <name>Mg(2+)</name>
        <dbReference type="ChEBI" id="CHEBI:18420"/>
    </cofactor>
</comment>
<dbReference type="STRING" id="2082308.A0A2K1R2X4"/>
<dbReference type="PANTHER" id="PTHR42904">
    <property type="entry name" value="NUDIX HYDROLASE, NUDC SUBFAMILY"/>
    <property type="match status" value="1"/>
</dbReference>
<name>A0A2K1R2X4_9PEZI</name>
<evidence type="ECO:0000256" key="8">
    <source>
        <dbReference type="ARBA" id="ARBA00023027"/>
    </source>
</evidence>
<evidence type="ECO:0000313" key="11">
    <source>
        <dbReference type="EMBL" id="PNS21640.1"/>
    </source>
</evidence>
<dbReference type="OrthoDB" id="10249612at2759"/>
<evidence type="ECO:0000256" key="3">
    <source>
        <dbReference type="ARBA" id="ARBA00009595"/>
    </source>
</evidence>
<accession>A0A2K1R2X4</accession>
<comment type="cofactor">
    <cofactor evidence="2">
        <name>Zn(2+)</name>
        <dbReference type="ChEBI" id="CHEBI:29105"/>
    </cofactor>
</comment>
<gene>
    <name evidence="11" type="ORF">CAC42_999</name>
</gene>
<dbReference type="GO" id="GO:0006742">
    <property type="term" value="P:NADP+ catabolic process"/>
    <property type="evidence" value="ECO:0007669"/>
    <property type="project" value="TreeGrafter"/>
</dbReference>
<comment type="catalytic activity">
    <reaction evidence="9">
        <text>a 5'-end NAD(+)-phospho-ribonucleoside in mRNA + H2O = a 5'-end phospho-adenosine-phospho-ribonucleoside in mRNA + beta-nicotinamide D-ribonucleotide + 2 H(+)</text>
        <dbReference type="Rhea" id="RHEA:60876"/>
        <dbReference type="Rhea" id="RHEA-COMP:15698"/>
        <dbReference type="Rhea" id="RHEA-COMP:15719"/>
        <dbReference type="ChEBI" id="CHEBI:14649"/>
        <dbReference type="ChEBI" id="CHEBI:15377"/>
        <dbReference type="ChEBI" id="CHEBI:15378"/>
        <dbReference type="ChEBI" id="CHEBI:144029"/>
        <dbReference type="ChEBI" id="CHEBI:144051"/>
    </reaction>
    <physiologicalReaction direction="left-to-right" evidence="9">
        <dbReference type="Rhea" id="RHEA:60877"/>
    </physiologicalReaction>
</comment>
<reference evidence="11 12" key="1">
    <citation type="submission" date="2017-06" db="EMBL/GenBank/DDBJ databases">
        <title>Draft genome sequence of a variant of Elsinoe murrayae.</title>
        <authorList>
            <person name="Cheng Q."/>
        </authorList>
    </citation>
    <scope>NUCLEOTIDE SEQUENCE [LARGE SCALE GENOMIC DNA]</scope>
    <source>
        <strain evidence="11 12">CQ-2017a</strain>
    </source>
</reference>
<dbReference type="InterPro" id="IPR015797">
    <property type="entry name" value="NUDIX_hydrolase-like_dom_sf"/>
</dbReference>
<evidence type="ECO:0000256" key="6">
    <source>
        <dbReference type="ARBA" id="ARBA00022801"/>
    </source>
</evidence>
<dbReference type="GO" id="GO:0005777">
    <property type="term" value="C:peroxisome"/>
    <property type="evidence" value="ECO:0007669"/>
    <property type="project" value="TreeGrafter"/>
</dbReference>
<dbReference type="InterPro" id="IPR050241">
    <property type="entry name" value="NAD-cap_RNA_hydrolase_NudC"/>
</dbReference>
<keyword evidence="5" id="KW-0479">Metal-binding</keyword>
<evidence type="ECO:0000259" key="10">
    <source>
        <dbReference type="PROSITE" id="PS51462"/>
    </source>
</evidence>
<comment type="similarity">
    <text evidence="3">Belongs to the Nudix hydrolase family. NudC subfamily.</text>
</comment>
<dbReference type="EC" id="3.6.1.22" evidence="4"/>
<sequence>MSSLGSGLFGKQNIYDPYFTINPVTRLSFLRQSNTLLHKASQHPSTKYLCLHNFNPLRTQTGQLQYASYDQVQPIIGEPYKDDEAVQSQNFDSSTKQPILVFLGLDLEAKAEGVDLQAYQGVPYFALDVSRQEQSSIESLTSATSAMFAPTRVELGLSYAESSIYAQARSFIDWNQRNVYCSSCGSPTLSVQGGSKIICPPADNGIRRGSCPTRIGLHNTAFPRTDPTLIAAPVSADGKRVLLGRGKRWPPNYYSALSGFVEPAESLESATRREVYEESGVTVGDVQIHSSQAWPYPSTLLVGTIGQCRESAHEKITYPEKELDEAKWFEFAEVEEALNHGHAMWEDPPKGYTGIRVPGDKLMAHRTLRGVLKLFGRR</sequence>
<dbReference type="GO" id="GO:0005829">
    <property type="term" value="C:cytosol"/>
    <property type="evidence" value="ECO:0007669"/>
    <property type="project" value="TreeGrafter"/>
</dbReference>
<dbReference type="SUPFAM" id="SSF55811">
    <property type="entry name" value="Nudix"/>
    <property type="match status" value="1"/>
</dbReference>
<dbReference type="GO" id="GO:0035529">
    <property type="term" value="F:NADH pyrophosphatase activity"/>
    <property type="evidence" value="ECO:0007669"/>
    <property type="project" value="TreeGrafter"/>
</dbReference>
<comment type="caution">
    <text evidence="11">The sequence shown here is derived from an EMBL/GenBank/DDBJ whole genome shotgun (WGS) entry which is preliminary data.</text>
</comment>
<evidence type="ECO:0000256" key="4">
    <source>
        <dbReference type="ARBA" id="ARBA00012381"/>
    </source>
</evidence>
<organism evidence="11 12">
    <name type="scientific">Sphaceloma murrayae</name>
    <dbReference type="NCBI Taxonomy" id="2082308"/>
    <lineage>
        <taxon>Eukaryota</taxon>
        <taxon>Fungi</taxon>
        <taxon>Dikarya</taxon>
        <taxon>Ascomycota</taxon>
        <taxon>Pezizomycotina</taxon>
        <taxon>Dothideomycetes</taxon>
        <taxon>Dothideomycetidae</taxon>
        <taxon>Myriangiales</taxon>
        <taxon>Elsinoaceae</taxon>
        <taxon>Sphaceloma</taxon>
    </lineage>
</organism>
<dbReference type="Pfam" id="PF00293">
    <property type="entry name" value="NUDIX"/>
    <property type="match status" value="1"/>
</dbReference>
<dbReference type="CDD" id="cd03429">
    <property type="entry name" value="NUDIX_NADH_pyrophosphatase_Nudt13"/>
    <property type="match status" value="1"/>
</dbReference>
<dbReference type="PANTHER" id="PTHR42904:SF6">
    <property type="entry name" value="NAD-CAPPED RNA HYDROLASE NUDT12"/>
    <property type="match status" value="1"/>
</dbReference>
<dbReference type="InterPro" id="IPR000086">
    <property type="entry name" value="NUDIX_hydrolase_dom"/>
</dbReference>
<keyword evidence="8" id="KW-0520">NAD</keyword>
<evidence type="ECO:0000256" key="5">
    <source>
        <dbReference type="ARBA" id="ARBA00022723"/>
    </source>
</evidence>
<dbReference type="FunCoup" id="A0A2K1R2X4">
    <property type="interactions" value="91"/>
</dbReference>
<keyword evidence="12" id="KW-1185">Reference proteome</keyword>
<evidence type="ECO:0000256" key="9">
    <source>
        <dbReference type="ARBA" id="ARBA00023679"/>
    </source>
</evidence>
<evidence type="ECO:0000313" key="12">
    <source>
        <dbReference type="Proteomes" id="UP000243797"/>
    </source>
</evidence>
<dbReference type="EMBL" id="NKHZ01000011">
    <property type="protein sequence ID" value="PNS21640.1"/>
    <property type="molecule type" value="Genomic_DNA"/>
</dbReference>
<dbReference type="Proteomes" id="UP000243797">
    <property type="component" value="Unassembled WGS sequence"/>
</dbReference>
<dbReference type="PROSITE" id="PS51462">
    <property type="entry name" value="NUDIX"/>
    <property type="match status" value="1"/>
</dbReference>
<dbReference type="GO" id="GO:0019677">
    <property type="term" value="P:NAD+ catabolic process"/>
    <property type="evidence" value="ECO:0007669"/>
    <property type="project" value="TreeGrafter"/>
</dbReference>